<reference evidence="1" key="1">
    <citation type="submission" date="2019-03" db="EMBL/GenBank/DDBJ databases">
        <title>WGS assembly of Setaria viridis.</title>
        <authorList>
            <person name="Huang P."/>
            <person name="Jenkins J."/>
            <person name="Grimwood J."/>
            <person name="Barry K."/>
            <person name="Healey A."/>
            <person name="Mamidi S."/>
            <person name="Sreedasyam A."/>
            <person name="Shu S."/>
            <person name="Feldman M."/>
            <person name="Wu J."/>
            <person name="Yu Y."/>
            <person name="Chen C."/>
            <person name="Johnson J."/>
            <person name="Rokhsar D."/>
            <person name="Baxter I."/>
            <person name="Schmutz J."/>
            <person name="Brutnell T."/>
            <person name="Kellogg E."/>
        </authorList>
    </citation>
    <scope>NUCLEOTIDE SEQUENCE [LARGE SCALE GENOMIC DNA]</scope>
</reference>
<accession>A0A4U6VB63</accession>
<dbReference type="EMBL" id="CM016554">
    <property type="protein sequence ID" value="TKW26620.1"/>
    <property type="molecule type" value="Genomic_DNA"/>
</dbReference>
<dbReference type="Gramene" id="TKW26620">
    <property type="protein sequence ID" value="TKW26620"/>
    <property type="gene ID" value="SEVIR_3G202250v2"/>
</dbReference>
<dbReference type="Proteomes" id="UP000298652">
    <property type="component" value="Chromosome 3"/>
</dbReference>
<name>A0A4U6VB63_SETVI</name>
<sequence>MRRSTTTRRCCPTNAAAPPLLLAAARQHAPPLSSPCRVAPPPACSGQLRRPNVALLRPHSAAPSPVAALLRPTELLARRRTHAITLRPTAPPSCCRGPTACFSTGVPLPALPGRVRVTFAAVRERPFFIAVCAPSSVEKERPCHFEVIFT</sequence>
<keyword evidence="2" id="KW-1185">Reference proteome</keyword>
<dbReference type="AlphaFoldDB" id="A0A4U6VB63"/>
<evidence type="ECO:0000313" key="1">
    <source>
        <dbReference type="EMBL" id="TKW26620.1"/>
    </source>
</evidence>
<proteinExistence type="predicted"/>
<evidence type="ECO:0000313" key="2">
    <source>
        <dbReference type="Proteomes" id="UP000298652"/>
    </source>
</evidence>
<gene>
    <name evidence="1" type="ORF">SEVIR_3G202250v2</name>
</gene>
<organism evidence="1 2">
    <name type="scientific">Setaria viridis</name>
    <name type="common">Green bristlegrass</name>
    <name type="synonym">Setaria italica subsp. viridis</name>
    <dbReference type="NCBI Taxonomy" id="4556"/>
    <lineage>
        <taxon>Eukaryota</taxon>
        <taxon>Viridiplantae</taxon>
        <taxon>Streptophyta</taxon>
        <taxon>Embryophyta</taxon>
        <taxon>Tracheophyta</taxon>
        <taxon>Spermatophyta</taxon>
        <taxon>Magnoliopsida</taxon>
        <taxon>Liliopsida</taxon>
        <taxon>Poales</taxon>
        <taxon>Poaceae</taxon>
        <taxon>PACMAD clade</taxon>
        <taxon>Panicoideae</taxon>
        <taxon>Panicodae</taxon>
        <taxon>Paniceae</taxon>
        <taxon>Cenchrinae</taxon>
        <taxon>Setaria</taxon>
    </lineage>
</organism>
<protein>
    <submittedName>
        <fullName evidence="1">Uncharacterized protein</fullName>
    </submittedName>
</protein>